<dbReference type="SUPFAM" id="SSF48208">
    <property type="entry name" value="Six-hairpin glycosidases"/>
    <property type="match status" value="1"/>
</dbReference>
<dbReference type="EMBL" id="CP099419">
    <property type="protein sequence ID" value="USW50327.1"/>
    <property type="molecule type" value="Genomic_DNA"/>
</dbReference>
<keyword evidence="3" id="KW-0326">Glycosidase</keyword>
<dbReference type="InterPro" id="IPR010905">
    <property type="entry name" value="Glyco_hydro_88"/>
</dbReference>
<dbReference type="GO" id="GO:0000272">
    <property type="term" value="P:polysaccharide catabolic process"/>
    <property type="evidence" value="ECO:0007669"/>
    <property type="project" value="TreeGrafter"/>
</dbReference>
<dbReference type="InterPro" id="IPR052369">
    <property type="entry name" value="UG_Glycosaminoglycan_Hydrolase"/>
</dbReference>
<dbReference type="AlphaFoldDB" id="A0A9Q9EHU6"/>
<dbReference type="GO" id="GO:0052757">
    <property type="term" value="F:chondroitin hydrolase activity"/>
    <property type="evidence" value="ECO:0007669"/>
    <property type="project" value="TreeGrafter"/>
</dbReference>
<dbReference type="PANTHER" id="PTHR36845:SF1">
    <property type="entry name" value="HYDROLASE, PUTATIVE (AFU_ORTHOLOGUE AFUA_7G05090)-RELATED"/>
    <property type="match status" value="1"/>
</dbReference>
<sequence>MASTVVAHPSKVKLSPHLYDQNIAARIWRTALRGAPEEGGNGWPMYTHGAHNNTRVLQDDPDHKPGTYVYTSASGWTAGFFPNSLWQLYHRKKNLLPHSSGSSHGPSLEEWLSVAQAWTDPLITNQNLTTTHDIGFLAYPFESALHFNNETKWLPILSQMSTNLASRYVPSAGVLRSWDNKNSSFSQNASHSDSVLVIIDNMMNLPLVARSAATYSGNKTLLDIAISHADQTMKHHIRDDGSTYHVCDYSATTGELYLCRTAQGLADESTWARGQAWAVYGFAEMYGLTGKVEYLETAMKVADWVLEHLPDDGVSFWDFSVVDPQAGITPRDTSAATITARGLILLQGAVEKRGAVEQCGRDYRDAGVKLLRDTLDMALAGRISFAELYQQDDPIAELGAVTDLRTPADTAVSKGFEAILMHATANNNPHAGDDHSYDHGLVYGDQLSYRGWRSIAGMAAEADITLMMLYLPL</sequence>
<evidence type="ECO:0000256" key="1">
    <source>
        <dbReference type="ARBA" id="ARBA00022801"/>
    </source>
</evidence>
<keyword evidence="4" id="KW-1185">Reference proteome</keyword>
<gene>
    <name evidence="3" type="ORF">Slin15195_G036460</name>
</gene>
<accession>A0A9Q9EHU6</accession>
<dbReference type="Gene3D" id="1.50.10.10">
    <property type="match status" value="1"/>
</dbReference>
<keyword evidence="1 3" id="KW-0378">Hydrolase</keyword>
<dbReference type="InterPro" id="IPR008928">
    <property type="entry name" value="6-hairpin_glycosidase_sf"/>
</dbReference>
<dbReference type="PANTHER" id="PTHR36845">
    <property type="entry name" value="HYDROLASE, PUTATIVE (AFU_ORTHOLOGUE AFUA_7G05090)-RELATED"/>
    <property type="match status" value="1"/>
</dbReference>
<dbReference type="Proteomes" id="UP001056384">
    <property type="component" value="Chromosome 2"/>
</dbReference>
<protein>
    <submittedName>
        <fullName evidence="3">Six-hairpin glycosidase superfamily, glycosyl hydrolase, family 88</fullName>
    </submittedName>
</protein>
<reference evidence="3" key="1">
    <citation type="submission" date="2022-06" db="EMBL/GenBank/DDBJ databases">
        <title>Complete genome sequences of two strains of the flax pathogen Septoria linicola.</title>
        <authorList>
            <person name="Lapalu N."/>
            <person name="Simon A."/>
            <person name="Demenou B."/>
            <person name="Paumier D."/>
            <person name="Guillot M.-P."/>
            <person name="Gout L."/>
            <person name="Valade R."/>
        </authorList>
    </citation>
    <scope>NUCLEOTIDE SEQUENCE</scope>
    <source>
        <strain evidence="3">SE15195</strain>
    </source>
</reference>
<evidence type="ECO:0000313" key="3">
    <source>
        <dbReference type="EMBL" id="USW50327.1"/>
    </source>
</evidence>
<dbReference type="InterPro" id="IPR012341">
    <property type="entry name" value="6hp_glycosidase-like_sf"/>
</dbReference>
<proteinExistence type="inferred from homology"/>
<comment type="similarity">
    <text evidence="2">Belongs to the glycosyl hydrolase 88 family.</text>
</comment>
<dbReference type="Pfam" id="PF07470">
    <property type="entry name" value="Glyco_hydro_88"/>
    <property type="match status" value="1"/>
</dbReference>
<name>A0A9Q9EHU6_9PEZI</name>
<evidence type="ECO:0000256" key="2">
    <source>
        <dbReference type="ARBA" id="ARBA00038358"/>
    </source>
</evidence>
<organism evidence="3 4">
    <name type="scientific">Septoria linicola</name>
    <dbReference type="NCBI Taxonomy" id="215465"/>
    <lineage>
        <taxon>Eukaryota</taxon>
        <taxon>Fungi</taxon>
        <taxon>Dikarya</taxon>
        <taxon>Ascomycota</taxon>
        <taxon>Pezizomycotina</taxon>
        <taxon>Dothideomycetes</taxon>
        <taxon>Dothideomycetidae</taxon>
        <taxon>Mycosphaerellales</taxon>
        <taxon>Mycosphaerellaceae</taxon>
        <taxon>Septoria</taxon>
    </lineage>
</organism>
<evidence type="ECO:0000313" key="4">
    <source>
        <dbReference type="Proteomes" id="UP001056384"/>
    </source>
</evidence>